<name>A0A6C0CQF7_9ZZZZ</name>
<keyword evidence="2" id="KW-0812">Transmembrane</keyword>
<feature type="compositionally biased region" description="Basic and acidic residues" evidence="1">
    <location>
        <begin position="298"/>
        <end position="308"/>
    </location>
</feature>
<evidence type="ECO:0000256" key="2">
    <source>
        <dbReference type="SAM" id="Phobius"/>
    </source>
</evidence>
<dbReference type="Pfam" id="PF13621">
    <property type="entry name" value="Cupin_8"/>
    <property type="match status" value="1"/>
</dbReference>
<evidence type="ECO:0000259" key="3">
    <source>
        <dbReference type="Pfam" id="PF13621"/>
    </source>
</evidence>
<keyword evidence="2" id="KW-0472">Membrane</keyword>
<evidence type="ECO:0000256" key="1">
    <source>
        <dbReference type="SAM" id="MobiDB-lite"/>
    </source>
</evidence>
<dbReference type="EMBL" id="MN739461">
    <property type="protein sequence ID" value="QHT05944.1"/>
    <property type="molecule type" value="Genomic_DNA"/>
</dbReference>
<dbReference type="Gene3D" id="2.60.120.10">
    <property type="entry name" value="Jelly Rolls"/>
    <property type="match status" value="1"/>
</dbReference>
<organism evidence="4">
    <name type="scientific">viral metagenome</name>
    <dbReference type="NCBI Taxonomy" id="1070528"/>
    <lineage>
        <taxon>unclassified sequences</taxon>
        <taxon>metagenomes</taxon>
        <taxon>organismal metagenomes</taxon>
    </lineage>
</organism>
<accession>A0A6C0CQF7</accession>
<dbReference type="InterPro" id="IPR041667">
    <property type="entry name" value="Cupin_8"/>
</dbReference>
<sequence length="317" mass="37691">MNLFISFFIFMIVLFFYLHIYYHLKRSNDLDIYTIDNPSKDRLEEICNLRQPVLFNFMNERLLESCGLNNLENNYSAFDIKIRNVKNNDDNSELYVPFLLKEAFNLFQTDSENKFITENNEDFLMETGVIKNFKYNDSFLRPPLVSNCNYDLLSGSINCKTPLRYNLDFRNFYFVTTGSVTIKLIPPRNSKYLYQENDYENFEFISPIDPWNVQDKYKADFDKVKTLDITLNKGNILYIPAYWWYSIKYDKLTSICCFKYKTYMNNVAILPELLMSALQKQNVKREIVPSILQNDNKLNKDKPNKETLIDLSNNETK</sequence>
<protein>
    <recommendedName>
        <fullName evidence="3">Cupin-like domain-containing protein</fullName>
    </recommendedName>
</protein>
<dbReference type="SUPFAM" id="SSF51197">
    <property type="entry name" value="Clavaminate synthase-like"/>
    <property type="match status" value="1"/>
</dbReference>
<evidence type="ECO:0000313" key="4">
    <source>
        <dbReference type="EMBL" id="QHT05944.1"/>
    </source>
</evidence>
<dbReference type="AlphaFoldDB" id="A0A6C0CQF7"/>
<reference evidence="4" key="1">
    <citation type="journal article" date="2020" name="Nature">
        <title>Giant virus diversity and host interactions through global metagenomics.</title>
        <authorList>
            <person name="Schulz F."/>
            <person name="Roux S."/>
            <person name="Paez-Espino D."/>
            <person name="Jungbluth S."/>
            <person name="Walsh D.A."/>
            <person name="Denef V.J."/>
            <person name="McMahon K.D."/>
            <person name="Konstantinidis K.T."/>
            <person name="Eloe-Fadrosh E.A."/>
            <person name="Kyrpides N.C."/>
            <person name="Woyke T."/>
        </authorList>
    </citation>
    <scope>NUCLEOTIDE SEQUENCE</scope>
    <source>
        <strain evidence="4">GVMAG-M-3300021425-14</strain>
    </source>
</reference>
<proteinExistence type="predicted"/>
<feature type="region of interest" description="Disordered" evidence="1">
    <location>
        <begin position="298"/>
        <end position="317"/>
    </location>
</feature>
<dbReference type="InterPro" id="IPR014710">
    <property type="entry name" value="RmlC-like_jellyroll"/>
</dbReference>
<feature type="domain" description="Cupin-like" evidence="3">
    <location>
        <begin position="149"/>
        <end position="250"/>
    </location>
</feature>
<keyword evidence="2" id="KW-1133">Transmembrane helix</keyword>
<feature type="transmembrane region" description="Helical" evidence="2">
    <location>
        <begin position="6"/>
        <end position="24"/>
    </location>
</feature>